<dbReference type="NCBIfam" id="TIGR00912">
    <property type="entry name" value="2A0309"/>
    <property type="match status" value="1"/>
</dbReference>
<dbReference type="PANTHER" id="PTHR34975:SF2">
    <property type="entry name" value="SPORE GERMINATION PROTEIN A2"/>
    <property type="match status" value="1"/>
</dbReference>
<proteinExistence type="inferred from homology"/>
<evidence type="ECO:0000313" key="9">
    <source>
        <dbReference type="EMBL" id="WGF39260.1"/>
    </source>
</evidence>
<evidence type="ECO:0000313" key="10">
    <source>
        <dbReference type="Proteomes" id="UP001244564"/>
    </source>
</evidence>
<dbReference type="Pfam" id="PF03845">
    <property type="entry name" value="Spore_permease"/>
    <property type="match status" value="1"/>
</dbReference>
<feature type="transmembrane region" description="Helical" evidence="8">
    <location>
        <begin position="273"/>
        <end position="295"/>
    </location>
</feature>
<evidence type="ECO:0000256" key="4">
    <source>
        <dbReference type="ARBA" id="ARBA00022544"/>
    </source>
</evidence>
<dbReference type="Gene3D" id="1.20.1740.10">
    <property type="entry name" value="Amino acid/polyamine transporter I"/>
    <property type="match status" value="1"/>
</dbReference>
<feature type="transmembrane region" description="Helical" evidence="8">
    <location>
        <begin position="336"/>
        <end position="356"/>
    </location>
</feature>
<evidence type="ECO:0000256" key="6">
    <source>
        <dbReference type="ARBA" id="ARBA00022989"/>
    </source>
</evidence>
<name>A0ABY8KJG5_9BACI</name>
<evidence type="ECO:0000256" key="2">
    <source>
        <dbReference type="ARBA" id="ARBA00007998"/>
    </source>
</evidence>
<dbReference type="Proteomes" id="UP001244564">
    <property type="component" value="Chromosome"/>
</dbReference>
<feature type="transmembrane region" description="Helical" evidence="8">
    <location>
        <begin position="224"/>
        <end position="244"/>
    </location>
</feature>
<keyword evidence="5 8" id="KW-0812">Transmembrane</keyword>
<protein>
    <submittedName>
        <fullName evidence="9">GerAB/ArcD/ProY family transporter</fullName>
    </submittedName>
</protein>
<evidence type="ECO:0000256" key="5">
    <source>
        <dbReference type="ARBA" id="ARBA00022692"/>
    </source>
</evidence>
<comment type="subcellular location">
    <subcellularLocation>
        <location evidence="1">Membrane</location>
        <topology evidence="1">Multi-pass membrane protein</topology>
    </subcellularLocation>
</comment>
<keyword evidence="3" id="KW-0813">Transport</keyword>
<dbReference type="RefSeq" id="WP_279495030.1">
    <property type="nucleotide sequence ID" value="NZ_CP122283.1"/>
</dbReference>
<evidence type="ECO:0000256" key="7">
    <source>
        <dbReference type="ARBA" id="ARBA00023136"/>
    </source>
</evidence>
<sequence>MAKPIQLSPKDMINAYLLFFVVHGAQIGVGIQGFQRIIYQDARQDAWISVLLAGIATHLVTFCMIKTLEIYGSDDLYGIQIDIFGKWIGNFLNAIYVIYCSVAFFSVLRNYIEVIQAWIFPSIETWFLSATLLIIIIYAFTGGLRVIVGVSFFSIILSLWILPMLVFPMEYATVDSLLPILENDIRSILKGAQSMTFTIIGFEILNVIYPFVKDKKKIRKPVHLGLLVTTIIYLAVMLVSIAYYSEGKLLKTIWATLTLFSFISFPFMERFEFVAVCFWMLIILPNLCLYLWAAYRGAIRLFPISEKTFVWLFSFIVLIGTLLVQTRTQINTINTVFGQIAFYVIFVYPILLWPIARLKKNFTSKKVKKNEQT</sequence>
<keyword evidence="6 8" id="KW-1133">Transmembrane helix</keyword>
<keyword evidence="4" id="KW-0309">Germination</keyword>
<comment type="similarity">
    <text evidence="2">Belongs to the amino acid-polyamine-organocation (APC) superfamily. Spore germination protein (SGP) (TC 2.A.3.9) family.</text>
</comment>
<dbReference type="PANTHER" id="PTHR34975">
    <property type="entry name" value="SPORE GERMINATION PROTEIN A2"/>
    <property type="match status" value="1"/>
</dbReference>
<keyword evidence="7 8" id="KW-0472">Membrane</keyword>
<gene>
    <name evidence="9" type="ORF">QBO96_03070</name>
</gene>
<evidence type="ECO:0000256" key="8">
    <source>
        <dbReference type="SAM" id="Phobius"/>
    </source>
</evidence>
<evidence type="ECO:0000256" key="1">
    <source>
        <dbReference type="ARBA" id="ARBA00004141"/>
    </source>
</evidence>
<feature type="transmembrane region" description="Helical" evidence="8">
    <location>
        <begin position="119"/>
        <end position="140"/>
    </location>
</feature>
<keyword evidence="10" id="KW-1185">Reference proteome</keyword>
<accession>A0ABY8KJG5</accession>
<feature type="transmembrane region" description="Helical" evidence="8">
    <location>
        <begin position="87"/>
        <end position="107"/>
    </location>
</feature>
<feature type="transmembrane region" description="Helical" evidence="8">
    <location>
        <begin position="12"/>
        <end position="34"/>
    </location>
</feature>
<dbReference type="EMBL" id="CP122283">
    <property type="protein sequence ID" value="WGF39260.1"/>
    <property type="molecule type" value="Genomic_DNA"/>
</dbReference>
<dbReference type="InterPro" id="IPR004761">
    <property type="entry name" value="Spore_GerAB"/>
</dbReference>
<reference evidence="9 10" key="1">
    <citation type="submission" date="2023-04" db="EMBL/GenBank/DDBJ databases">
        <title>Genomic of Lysinibacillus capsici TSBLM.</title>
        <authorList>
            <person name="Hu X.S."/>
            <person name="Yu C.H."/>
        </authorList>
    </citation>
    <scope>NUCLEOTIDE SEQUENCE [LARGE SCALE GENOMIC DNA]</scope>
    <source>
        <strain evidence="9 10">TSBLM</strain>
    </source>
</reference>
<feature type="transmembrane region" description="Helical" evidence="8">
    <location>
        <begin position="146"/>
        <end position="167"/>
    </location>
</feature>
<evidence type="ECO:0000256" key="3">
    <source>
        <dbReference type="ARBA" id="ARBA00022448"/>
    </source>
</evidence>
<organism evidence="9 10">
    <name type="scientific">Lysinibacillus capsici</name>
    <dbReference type="NCBI Taxonomy" id="2115968"/>
    <lineage>
        <taxon>Bacteria</taxon>
        <taxon>Bacillati</taxon>
        <taxon>Bacillota</taxon>
        <taxon>Bacilli</taxon>
        <taxon>Bacillales</taxon>
        <taxon>Bacillaceae</taxon>
        <taxon>Lysinibacillus</taxon>
    </lineage>
</organism>
<feature type="transmembrane region" description="Helical" evidence="8">
    <location>
        <begin position="46"/>
        <end position="67"/>
    </location>
</feature>
<feature type="transmembrane region" description="Helical" evidence="8">
    <location>
        <begin position="307"/>
        <end position="324"/>
    </location>
</feature>